<evidence type="ECO:0000313" key="4">
    <source>
        <dbReference type="EMBL" id="GGO68701.1"/>
    </source>
</evidence>
<dbReference type="CDD" id="cd17593">
    <property type="entry name" value="REC_CheC-like"/>
    <property type="match status" value="1"/>
</dbReference>
<dbReference type="GO" id="GO:0000160">
    <property type="term" value="P:phosphorelay signal transduction system"/>
    <property type="evidence" value="ECO:0007669"/>
    <property type="project" value="InterPro"/>
</dbReference>
<evidence type="ECO:0000256" key="1">
    <source>
        <dbReference type="ARBA" id="ARBA00022553"/>
    </source>
</evidence>
<dbReference type="PROSITE" id="PS50110">
    <property type="entry name" value="RESPONSE_REGULATORY"/>
    <property type="match status" value="1"/>
</dbReference>
<dbReference type="InterPro" id="IPR001789">
    <property type="entry name" value="Sig_transdc_resp-reg_receiver"/>
</dbReference>
<organism evidence="4 5">
    <name type="scientific">Bowmanella pacifica</name>
    <dbReference type="NCBI Taxonomy" id="502051"/>
    <lineage>
        <taxon>Bacteria</taxon>
        <taxon>Pseudomonadati</taxon>
        <taxon>Pseudomonadota</taxon>
        <taxon>Gammaproteobacteria</taxon>
        <taxon>Alteromonadales</taxon>
        <taxon>Alteromonadaceae</taxon>
        <taxon>Bowmanella</taxon>
    </lineage>
</organism>
<dbReference type="InterPro" id="IPR050595">
    <property type="entry name" value="Bact_response_regulator"/>
</dbReference>
<dbReference type="AlphaFoldDB" id="A0A917YY39"/>
<evidence type="ECO:0000259" key="3">
    <source>
        <dbReference type="PROSITE" id="PS50110"/>
    </source>
</evidence>
<dbReference type="PANTHER" id="PTHR44591:SF24">
    <property type="entry name" value="PROTEIN-GLUTAMATE METHYLESTERASE_PROTEIN-GLUTAMINE GLUTAMINASE 1"/>
    <property type="match status" value="1"/>
</dbReference>
<feature type="modified residue" description="4-aspartylphosphate" evidence="2">
    <location>
        <position position="54"/>
    </location>
</feature>
<dbReference type="Proteomes" id="UP000606935">
    <property type="component" value="Unassembled WGS sequence"/>
</dbReference>
<accession>A0A917YY39</accession>
<dbReference type="PANTHER" id="PTHR44591">
    <property type="entry name" value="STRESS RESPONSE REGULATOR PROTEIN 1"/>
    <property type="match status" value="1"/>
</dbReference>
<evidence type="ECO:0000313" key="5">
    <source>
        <dbReference type="Proteomes" id="UP000606935"/>
    </source>
</evidence>
<reference evidence="4" key="1">
    <citation type="journal article" date="2014" name="Int. J. Syst. Evol. Microbiol.">
        <title>Complete genome sequence of Corynebacterium casei LMG S-19264T (=DSM 44701T), isolated from a smear-ripened cheese.</title>
        <authorList>
            <consortium name="US DOE Joint Genome Institute (JGI-PGF)"/>
            <person name="Walter F."/>
            <person name="Albersmeier A."/>
            <person name="Kalinowski J."/>
            <person name="Ruckert C."/>
        </authorList>
    </citation>
    <scope>NUCLEOTIDE SEQUENCE</scope>
    <source>
        <strain evidence="4">CGMCC 1.7086</strain>
    </source>
</reference>
<dbReference type="RefSeq" id="WP_188693523.1">
    <property type="nucleotide sequence ID" value="NZ_BMLS01000002.1"/>
</dbReference>
<dbReference type="Pfam" id="PF00072">
    <property type="entry name" value="Response_reg"/>
    <property type="match status" value="1"/>
</dbReference>
<evidence type="ECO:0000256" key="2">
    <source>
        <dbReference type="PROSITE-ProRule" id="PRU00169"/>
    </source>
</evidence>
<reference evidence="4" key="2">
    <citation type="submission" date="2020-09" db="EMBL/GenBank/DDBJ databases">
        <authorList>
            <person name="Sun Q."/>
            <person name="Zhou Y."/>
        </authorList>
    </citation>
    <scope>NUCLEOTIDE SEQUENCE</scope>
    <source>
        <strain evidence="4">CGMCC 1.7086</strain>
    </source>
</reference>
<proteinExistence type="predicted"/>
<comment type="caution">
    <text evidence="4">The sequence shown here is derived from an EMBL/GenBank/DDBJ whole genome shotgun (WGS) entry which is preliminary data.</text>
</comment>
<gene>
    <name evidence="4" type="ORF">GCM10010982_18230</name>
</gene>
<dbReference type="InterPro" id="IPR011006">
    <property type="entry name" value="CheY-like_superfamily"/>
</dbReference>
<dbReference type="EMBL" id="BMLS01000002">
    <property type="protein sequence ID" value="GGO68701.1"/>
    <property type="molecule type" value="Genomic_DNA"/>
</dbReference>
<sequence length="130" mass="14557">MGFPVLICDDSMLARKAAQRALPQDWNIEISFASNGKEALDSLRRQQFGLLLLDLTMPEMDGVEVLEQIKAEGIEVFVVVISGDIQPQMQQRVMALGALDFIAKPVDNLRLLKTLQGFGLYRPERLVIKT</sequence>
<protein>
    <submittedName>
        <fullName evidence="4">Transcriptional regulator</fullName>
    </submittedName>
</protein>
<feature type="domain" description="Response regulatory" evidence="3">
    <location>
        <begin position="4"/>
        <end position="119"/>
    </location>
</feature>
<dbReference type="SUPFAM" id="SSF52172">
    <property type="entry name" value="CheY-like"/>
    <property type="match status" value="1"/>
</dbReference>
<name>A0A917YY39_9ALTE</name>
<keyword evidence="5" id="KW-1185">Reference proteome</keyword>
<dbReference type="SMART" id="SM00448">
    <property type="entry name" value="REC"/>
    <property type="match status" value="1"/>
</dbReference>
<keyword evidence="1 2" id="KW-0597">Phosphoprotein</keyword>
<dbReference type="Gene3D" id="3.40.50.2300">
    <property type="match status" value="1"/>
</dbReference>